<protein>
    <submittedName>
        <fullName evidence="1">Uncharacterized protein</fullName>
    </submittedName>
</protein>
<accession>A0A917IGY9</accession>
<evidence type="ECO:0000313" key="1">
    <source>
        <dbReference type="EMBL" id="GGH42895.1"/>
    </source>
</evidence>
<dbReference type="Proteomes" id="UP000657592">
    <property type="component" value="Unassembled WGS sequence"/>
</dbReference>
<evidence type="ECO:0000313" key="2">
    <source>
        <dbReference type="Proteomes" id="UP000657592"/>
    </source>
</evidence>
<organism evidence="1 2">
    <name type="scientific">Microbacterium album</name>
    <dbReference type="NCBI Taxonomy" id="2053191"/>
    <lineage>
        <taxon>Bacteria</taxon>
        <taxon>Bacillati</taxon>
        <taxon>Actinomycetota</taxon>
        <taxon>Actinomycetes</taxon>
        <taxon>Micrococcales</taxon>
        <taxon>Microbacteriaceae</taxon>
        <taxon>Microbacterium</taxon>
    </lineage>
</organism>
<reference evidence="1" key="1">
    <citation type="journal article" date="2014" name="Int. J. Syst. Evol. Microbiol.">
        <title>Complete genome sequence of Corynebacterium casei LMG S-19264T (=DSM 44701T), isolated from a smear-ripened cheese.</title>
        <authorList>
            <consortium name="US DOE Joint Genome Institute (JGI-PGF)"/>
            <person name="Walter F."/>
            <person name="Albersmeier A."/>
            <person name="Kalinowski J."/>
            <person name="Ruckert C."/>
        </authorList>
    </citation>
    <scope>NUCLEOTIDE SEQUENCE</scope>
    <source>
        <strain evidence="1">CGMCC 1.15794</strain>
    </source>
</reference>
<sequence length="213" mass="23605">MTETSGRISLREELGAAPDPDFELTLLPGWTKWVPDEGRYVEMGSAIRRRFAELGRTDLMSAAQAMLADTFADLRRQSVIAVFSATEERDETIWLPGSIVASIRRGGPDYSLDELVSGLIREFGAEPLFGDKRFIRYARVSRREVEGQVLRVKAIEYLTPVPAGPRTRALALTASFGAPASVPEDDTRLKAYELAFDAMVSTLRWVPPRPTSG</sequence>
<keyword evidence="2" id="KW-1185">Reference proteome</keyword>
<comment type="caution">
    <text evidence="1">The sequence shown here is derived from an EMBL/GenBank/DDBJ whole genome shotgun (WGS) entry which is preliminary data.</text>
</comment>
<dbReference type="EMBL" id="BMJY01000005">
    <property type="protein sequence ID" value="GGH42895.1"/>
    <property type="molecule type" value="Genomic_DNA"/>
</dbReference>
<dbReference type="AlphaFoldDB" id="A0A917IGY9"/>
<name>A0A917IGY9_9MICO</name>
<dbReference type="RefSeq" id="WP_188755781.1">
    <property type="nucleotide sequence ID" value="NZ_BMJY01000005.1"/>
</dbReference>
<gene>
    <name evidence="1" type="ORF">GCM10010921_16400</name>
</gene>
<proteinExistence type="predicted"/>
<reference evidence="1" key="2">
    <citation type="submission" date="2020-09" db="EMBL/GenBank/DDBJ databases">
        <authorList>
            <person name="Sun Q."/>
            <person name="Zhou Y."/>
        </authorList>
    </citation>
    <scope>NUCLEOTIDE SEQUENCE</scope>
    <source>
        <strain evidence="1">CGMCC 1.15794</strain>
    </source>
</reference>